<sequence>MKSERPYFRLVLALRWFPLLYRMMAVAPTANFINVAQLRLAFVLPHQQFGSPPPAPWWGSPLSTHGLFIEHYRNHPLRWKYWAVWPQGDKNTLYNLAGTNINTSLAAYPLQHCHEGTPGRH</sequence>
<reference evidence="1" key="2">
    <citation type="journal article" date="2020" name="Nat. Commun.">
        <title>Large-scale genome sequencing of mycorrhizal fungi provides insights into the early evolution of symbiotic traits.</title>
        <authorList>
            <person name="Miyauchi S."/>
            <person name="Kiss E."/>
            <person name="Kuo A."/>
            <person name="Drula E."/>
            <person name="Kohler A."/>
            <person name="Sanchez-Garcia M."/>
            <person name="Morin E."/>
            <person name="Andreopoulos B."/>
            <person name="Barry K.W."/>
            <person name="Bonito G."/>
            <person name="Buee M."/>
            <person name="Carver A."/>
            <person name="Chen C."/>
            <person name="Cichocki N."/>
            <person name="Clum A."/>
            <person name="Culley D."/>
            <person name="Crous P.W."/>
            <person name="Fauchery L."/>
            <person name="Girlanda M."/>
            <person name="Hayes R.D."/>
            <person name="Keri Z."/>
            <person name="LaButti K."/>
            <person name="Lipzen A."/>
            <person name="Lombard V."/>
            <person name="Magnuson J."/>
            <person name="Maillard F."/>
            <person name="Murat C."/>
            <person name="Nolan M."/>
            <person name="Ohm R.A."/>
            <person name="Pangilinan J."/>
            <person name="Pereira M.F."/>
            <person name="Perotto S."/>
            <person name="Peter M."/>
            <person name="Pfister S."/>
            <person name="Riley R."/>
            <person name="Sitrit Y."/>
            <person name="Stielow J.B."/>
            <person name="Szollosi G."/>
            <person name="Zifcakova L."/>
            <person name="Stursova M."/>
            <person name="Spatafora J.W."/>
            <person name="Tedersoo L."/>
            <person name="Vaario L.M."/>
            <person name="Yamada A."/>
            <person name="Yan M."/>
            <person name="Wang P."/>
            <person name="Xu J."/>
            <person name="Bruns T."/>
            <person name="Baldrian P."/>
            <person name="Vilgalys R."/>
            <person name="Dunand C."/>
            <person name="Henrissat B."/>
            <person name="Grigoriev I.V."/>
            <person name="Hibbett D."/>
            <person name="Nagy L.G."/>
            <person name="Martin F.M."/>
        </authorList>
    </citation>
    <scope>NUCLEOTIDE SEQUENCE</scope>
    <source>
        <strain evidence="1">BED1</strain>
    </source>
</reference>
<reference evidence="1" key="1">
    <citation type="submission" date="2019-10" db="EMBL/GenBank/DDBJ databases">
        <authorList>
            <consortium name="DOE Joint Genome Institute"/>
            <person name="Kuo A."/>
            <person name="Miyauchi S."/>
            <person name="Kiss E."/>
            <person name="Drula E."/>
            <person name="Kohler A."/>
            <person name="Sanchez-Garcia M."/>
            <person name="Andreopoulos B."/>
            <person name="Barry K.W."/>
            <person name="Bonito G."/>
            <person name="Buee M."/>
            <person name="Carver A."/>
            <person name="Chen C."/>
            <person name="Cichocki N."/>
            <person name="Clum A."/>
            <person name="Culley D."/>
            <person name="Crous P.W."/>
            <person name="Fauchery L."/>
            <person name="Girlanda M."/>
            <person name="Hayes R."/>
            <person name="Keri Z."/>
            <person name="LaButti K."/>
            <person name="Lipzen A."/>
            <person name="Lombard V."/>
            <person name="Magnuson J."/>
            <person name="Maillard F."/>
            <person name="Morin E."/>
            <person name="Murat C."/>
            <person name="Nolan M."/>
            <person name="Ohm R."/>
            <person name="Pangilinan J."/>
            <person name="Pereira M."/>
            <person name="Perotto S."/>
            <person name="Peter M."/>
            <person name="Riley R."/>
            <person name="Sitrit Y."/>
            <person name="Stielow B."/>
            <person name="Szollosi G."/>
            <person name="Zifcakova L."/>
            <person name="Stursova M."/>
            <person name="Spatafora J.W."/>
            <person name="Tedersoo L."/>
            <person name="Vaario L.-M."/>
            <person name="Yamada A."/>
            <person name="Yan M."/>
            <person name="Wang P."/>
            <person name="Xu J."/>
            <person name="Bruns T."/>
            <person name="Baldrian P."/>
            <person name="Vilgalys R."/>
            <person name="Henrissat B."/>
            <person name="Grigoriev I.V."/>
            <person name="Hibbett D."/>
            <person name="Nagy L.G."/>
            <person name="Martin F.M."/>
        </authorList>
    </citation>
    <scope>NUCLEOTIDE SEQUENCE</scope>
    <source>
        <strain evidence="1">BED1</strain>
    </source>
</reference>
<accession>A0AAD4GF62</accession>
<evidence type="ECO:0000313" key="2">
    <source>
        <dbReference type="Proteomes" id="UP001194468"/>
    </source>
</evidence>
<comment type="caution">
    <text evidence="1">The sequence shown here is derived from an EMBL/GenBank/DDBJ whole genome shotgun (WGS) entry which is preliminary data.</text>
</comment>
<gene>
    <name evidence="1" type="ORF">L210DRAFT_2149647</name>
</gene>
<dbReference type="Proteomes" id="UP001194468">
    <property type="component" value="Unassembled WGS sequence"/>
</dbReference>
<dbReference type="EMBL" id="WHUW01000012">
    <property type="protein sequence ID" value="KAF8440328.1"/>
    <property type="molecule type" value="Genomic_DNA"/>
</dbReference>
<keyword evidence="2" id="KW-1185">Reference proteome</keyword>
<evidence type="ECO:0000313" key="1">
    <source>
        <dbReference type="EMBL" id="KAF8440328.1"/>
    </source>
</evidence>
<organism evidence="1 2">
    <name type="scientific">Boletus edulis BED1</name>
    <dbReference type="NCBI Taxonomy" id="1328754"/>
    <lineage>
        <taxon>Eukaryota</taxon>
        <taxon>Fungi</taxon>
        <taxon>Dikarya</taxon>
        <taxon>Basidiomycota</taxon>
        <taxon>Agaricomycotina</taxon>
        <taxon>Agaricomycetes</taxon>
        <taxon>Agaricomycetidae</taxon>
        <taxon>Boletales</taxon>
        <taxon>Boletineae</taxon>
        <taxon>Boletaceae</taxon>
        <taxon>Boletoideae</taxon>
        <taxon>Boletus</taxon>
    </lineage>
</organism>
<protein>
    <submittedName>
        <fullName evidence="1">Uncharacterized protein</fullName>
    </submittedName>
</protein>
<dbReference type="AlphaFoldDB" id="A0AAD4GF62"/>
<proteinExistence type="predicted"/>
<name>A0AAD4GF62_BOLED</name>